<reference evidence="2 3" key="1">
    <citation type="submission" date="2022-09" db="EMBL/GenBank/DDBJ databases">
        <authorList>
            <person name="Palmer J.M."/>
        </authorList>
    </citation>
    <scope>NUCLEOTIDE SEQUENCE [LARGE SCALE GENOMIC DNA]</scope>
    <source>
        <strain evidence="2 3">DSM 7382</strain>
    </source>
</reference>
<feature type="domain" description="UBA" evidence="1">
    <location>
        <begin position="1"/>
        <end position="41"/>
    </location>
</feature>
<evidence type="ECO:0000313" key="2">
    <source>
        <dbReference type="EMBL" id="KAK7690052.1"/>
    </source>
</evidence>
<keyword evidence="3" id="KW-1185">Reference proteome</keyword>
<dbReference type="Pfam" id="PF00627">
    <property type="entry name" value="UBA"/>
    <property type="match status" value="1"/>
</dbReference>
<dbReference type="AlphaFoldDB" id="A0AAW0GCA3"/>
<dbReference type="Proteomes" id="UP001385951">
    <property type="component" value="Unassembled WGS sequence"/>
</dbReference>
<dbReference type="PROSITE" id="PS50030">
    <property type="entry name" value="UBA"/>
    <property type="match status" value="1"/>
</dbReference>
<sequence length="57" mass="6644">MYSEGDLKRLVDLGMPEKTARAALEEQRGDVAKAADFVRLFFTFHSPDRPESWSWRK</sequence>
<proteinExistence type="predicted"/>
<dbReference type="EMBL" id="JASBNA010000007">
    <property type="protein sequence ID" value="KAK7690052.1"/>
    <property type="molecule type" value="Genomic_DNA"/>
</dbReference>
<organism evidence="2 3">
    <name type="scientific">Cerrena zonata</name>
    <dbReference type="NCBI Taxonomy" id="2478898"/>
    <lineage>
        <taxon>Eukaryota</taxon>
        <taxon>Fungi</taxon>
        <taxon>Dikarya</taxon>
        <taxon>Basidiomycota</taxon>
        <taxon>Agaricomycotina</taxon>
        <taxon>Agaricomycetes</taxon>
        <taxon>Polyporales</taxon>
        <taxon>Cerrenaceae</taxon>
        <taxon>Cerrena</taxon>
    </lineage>
</organism>
<dbReference type="Gene3D" id="1.10.8.10">
    <property type="entry name" value="DNA helicase RuvA subunit, C-terminal domain"/>
    <property type="match status" value="1"/>
</dbReference>
<evidence type="ECO:0000259" key="1">
    <source>
        <dbReference type="PROSITE" id="PS50030"/>
    </source>
</evidence>
<dbReference type="InterPro" id="IPR015940">
    <property type="entry name" value="UBA"/>
</dbReference>
<accession>A0AAW0GCA3</accession>
<evidence type="ECO:0000313" key="3">
    <source>
        <dbReference type="Proteomes" id="UP001385951"/>
    </source>
</evidence>
<name>A0AAW0GCA3_9APHY</name>
<protein>
    <recommendedName>
        <fullName evidence="1">UBA domain-containing protein</fullName>
    </recommendedName>
</protein>
<comment type="caution">
    <text evidence="2">The sequence shown here is derived from an EMBL/GenBank/DDBJ whole genome shotgun (WGS) entry which is preliminary data.</text>
</comment>
<dbReference type="SUPFAM" id="SSF46934">
    <property type="entry name" value="UBA-like"/>
    <property type="match status" value="1"/>
</dbReference>
<gene>
    <name evidence="2" type="ORF">QCA50_006697</name>
</gene>
<dbReference type="InterPro" id="IPR009060">
    <property type="entry name" value="UBA-like_sf"/>
</dbReference>